<name>A0A0M4RPQ2_9MICC</name>
<dbReference type="KEGG" id="aaq:AOC05_09625"/>
<dbReference type="GO" id="GO:0045436">
    <property type="term" value="F:lycopene beta cyclase activity"/>
    <property type="evidence" value="ECO:0007669"/>
    <property type="project" value="UniProtKB-ARBA"/>
</dbReference>
<keyword evidence="3 8" id="KW-0812">Transmembrane</keyword>
<evidence type="ECO:0000256" key="7">
    <source>
        <dbReference type="ARBA" id="ARBA00023235"/>
    </source>
</evidence>
<comment type="pathway">
    <text evidence="2">Carotenoid biosynthesis.</text>
</comment>
<proteinExistence type="predicted"/>
<dbReference type="InterPro" id="IPR017825">
    <property type="entry name" value="Lycopene_cyclase_dom"/>
</dbReference>
<keyword evidence="10" id="KW-1185">Reference proteome</keyword>
<evidence type="ECO:0000256" key="6">
    <source>
        <dbReference type="ARBA" id="ARBA00023136"/>
    </source>
</evidence>
<feature type="transmembrane region" description="Helical" evidence="8">
    <location>
        <begin position="6"/>
        <end position="23"/>
    </location>
</feature>
<keyword evidence="4" id="KW-0125">Carotenoid biosynthesis</keyword>
<accession>A0A0M4RPQ2</accession>
<dbReference type="NCBIfam" id="TIGR03462">
    <property type="entry name" value="CarR_dom_SF"/>
    <property type="match status" value="1"/>
</dbReference>
<evidence type="ECO:0000313" key="9">
    <source>
        <dbReference type="EMBL" id="ALE92513.1"/>
    </source>
</evidence>
<dbReference type="GO" id="GO:0016117">
    <property type="term" value="P:carotenoid biosynthetic process"/>
    <property type="evidence" value="ECO:0007669"/>
    <property type="project" value="UniProtKB-KW"/>
</dbReference>
<evidence type="ECO:0000256" key="2">
    <source>
        <dbReference type="ARBA" id="ARBA00004829"/>
    </source>
</evidence>
<dbReference type="RefSeq" id="WP_062007035.1">
    <property type="nucleotide sequence ID" value="NZ_CP012677.1"/>
</dbReference>
<comment type="subcellular location">
    <subcellularLocation>
        <location evidence="1">Membrane</location>
        <topology evidence="1">Multi-pass membrane protein</topology>
    </subcellularLocation>
</comment>
<dbReference type="Proteomes" id="UP000062833">
    <property type="component" value="Chromosome"/>
</dbReference>
<keyword evidence="7" id="KW-0413">Isomerase</keyword>
<feature type="transmembrane region" description="Helical" evidence="8">
    <location>
        <begin position="35"/>
        <end position="62"/>
    </location>
</feature>
<sequence length="105" mass="11157">MNFSQLNVIFVAVAVLVMVTALAQHRGETGRRAVIAVVVGTIAVLIVLTAIFDNLMIASGLFDYAGHTLNGIHVGLAPIEDFAYPIAAGLLLPGLWLLFTRGRKA</sequence>
<organism evidence="9 10">
    <name type="scientific">Arthrobacter alpinus</name>
    <dbReference type="NCBI Taxonomy" id="656366"/>
    <lineage>
        <taxon>Bacteria</taxon>
        <taxon>Bacillati</taxon>
        <taxon>Actinomycetota</taxon>
        <taxon>Actinomycetes</taxon>
        <taxon>Micrococcales</taxon>
        <taxon>Micrococcaceae</taxon>
        <taxon>Arthrobacter</taxon>
    </lineage>
</organism>
<evidence type="ECO:0000256" key="3">
    <source>
        <dbReference type="ARBA" id="ARBA00022692"/>
    </source>
</evidence>
<dbReference type="GO" id="GO:0016020">
    <property type="term" value="C:membrane"/>
    <property type="evidence" value="ECO:0007669"/>
    <property type="project" value="UniProtKB-SubCell"/>
</dbReference>
<evidence type="ECO:0000313" key="10">
    <source>
        <dbReference type="Proteomes" id="UP000062833"/>
    </source>
</evidence>
<gene>
    <name evidence="9" type="ORF">AOC05_09625</name>
</gene>
<evidence type="ECO:0000256" key="5">
    <source>
        <dbReference type="ARBA" id="ARBA00022989"/>
    </source>
</evidence>
<dbReference type="OrthoDB" id="4411839at2"/>
<keyword evidence="6 8" id="KW-0472">Membrane</keyword>
<evidence type="ECO:0000256" key="8">
    <source>
        <dbReference type="SAM" id="Phobius"/>
    </source>
</evidence>
<evidence type="ECO:0000256" key="1">
    <source>
        <dbReference type="ARBA" id="ARBA00004141"/>
    </source>
</evidence>
<dbReference type="PATRIC" id="fig|656366.3.peg.2081"/>
<dbReference type="GO" id="GO:0016872">
    <property type="term" value="F:intramolecular lyase activity"/>
    <property type="evidence" value="ECO:0007669"/>
    <property type="project" value="InterPro"/>
</dbReference>
<protein>
    <recommendedName>
        <fullName evidence="11">Lycopene cyclase domain-containing protein</fullName>
    </recommendedName>
</protein>
<feature type="transmembrane region" description="Helical" evidence="8">
    <location>
        <begin position="82"/>
        <end position="99"/>
    </location>
</feature>
<dbReference type="EMBL" id="CP012677">
    <property type="protein sequence ID" value="ALE92513.1"/>
    <property type="molecule type" value="Genomic_DNA"/>
</dbReference>
<dbReference type="AlphaFoldDB" id="A0A0M4RPQ2"/>
<evidence type="ECO:0008006" key="11">
    <source>
        <dbReference type="Google" id="ProtNLM"/>
    </source>
</evidence>
<reference evidence="10" key="1">
    <citation type="submission" date="2015-09" db="EMBL/GenBank/DDBJ databases">
        <title>Complete genome of Arthrobacter alpinus strain R3.8.</title>
        <authorList>
            <person name="See-Too W.S."/>
            <person name="Chan K.G."/>
        </authorList>
    </citation>
    <scope>NUCLEOTIDE SEQUENCE [LARGE SCALE GENOMIC DNA]</scope>
    <source>
        <strain evidence="10">R3.8</strain>
    </source>
</reference>
<evidence type="ECO:0000256" key="4">
    <source>
        <dbReference type="ARBA" id="ARBA00022746"/>
    </source>
</evidence>
<keyword evidence="5 8" id="KW-1133">Transmembrane helix</keyword>